<feature type="transmembrane region" description="Helical" evidence="6">
    <location>
        <begin position="50"/>
        <end position="75"/>
    </location>
</feature>
<dbReference type="OrthoDB" id="9814237at2"/>
<dbReference type="Proteomes" id="UP000295601">
    <property type="component" value="Unassembled WGS sequence"/>
</dbReference>
<dbReference type="SUPFAM" id="SSF103473">
    <property type="entry name" value="MFS general substrate transporter"/>
    <property type="match status" value="1"/>
</dbReference>
<feature type="transmembrane region" description="Helical" evidence="6">
    <location>
        <begin position="301"/>
        <end position="325"/>
    </location>
</feature>
<comment type="caution">
    <text evidence="8">The sequence shown here is derived from an EMBL/GenBank/DDBJ whole genome shotgun (WGS) entry which is preliminary data.</text>
</comment>
<feature type="transmembrane region" description="Helical" evidence="6">
    <location>
        <begin position="7"/>
        <end position="30"/>
    </location>
</feature>
<keyword evidence="9" id="KW-1185">Reference proteome</keyword>
<dbReference type="GO" id="GO:0022857">
    <property type="term" value="F:transmembrane transporter activity"/>
    <property type="evidence" value="ECO:0007669"/>
    <property type="project" value="InterPro"/>
</dbReference>
<dbReference type="InterPro" id="IPR050189">
    <property type="entry name" value="MFS_Efflux_Transporters"/>
</dbReference>
<organism evidence="8 9">
    <name type="scientific">Leucobacter luti</name>
    <dbReference type="NCBI Taxonomy" id="340320"/>
    <lineage>
        <taxon>Bacteria</taxon>
        <taxon>Bacillati</taxon>
        <taxon>Actinomycetota</taxon>
        <taxon>Actinomycetes</taxon>
        <taxon>Micrococcales</taxon>
        <taxon>Microbacteriaceae</taxon>
        <taxon>Leucobacter</taxon>
    </lineage>
</organism>
<dbReference type="Pfam" id="PF07690">
    <property type="entry name" value="MFS_1"/>
    <property type="match status" value="1"/>
</dbReference>
<keyword evidence="5 6" id="KW-0472">Membrane</keyword>
<feature type="domain" description="Major facilitator superfamily (MFS) profile" evidence="7">
    <location>
        <begin position="8"/>
        <end position="389"/>
    </location>
</feature>
<comment type="subcellular location">
    <subcellularLocation>
        <location evidence="1">Cell membrane</location>
        <topology evidence="1">Multi-pass membrane protein</topology>
    </subcellularLocation>
</comment>
<feature type="transmembrane region" description="Helical" evidence="6">
    <location>
        <begin position="369"/>
        <end position="389"/>
    </location>
</feature>
<feature type="transmembrane region" description="Helical" evidence="6">
    <location>
        <begin position="82"/>
        <end position="102"/>
    </location>
</feature>
<feature type="transmembrane region" description="Helical" evidence="6">
    <location>
        <begin position="144"/>
        <end position="166"/>
    </location>
</feature>
<dbReference type="GO" id="GO:0005886">
    <property type="term" value="C:plasma membrane"/>
    <property type="evidence" value="ECO:0007669"/>
    <property type="project" value="UniProtKB-SubCell"/>
</dbReference>
<feature type="transmembrane region" description="Helical" evidence="6">
    <location>
        <begin position="246"/>
        <end position="267"/>
    </location>
</feature>
<evidence type="ECO:0000256" key="6">
    <source>
        <dbReference type="SAM" id="Phobius"/>
    </source>
</evidence>
<protein>
    <submittedName>
        <fullName evidence="8">DHA1 family inner membrane transport protein</fullName>
    </submittedName>
</protein>
<sequence>MSVSRWILIAALACGGFGIGVSEFLVMGLLPQIAEDLLPELVRSHRDAALAATGGMASAYAAGVAVGIFTTPLLVRRLSERHALLVCAGSMVLWTVLTALAPTLPIALALRFLSALTHASFIGLGAMAIAHVLGSRSYGRGSAIVHGGLALANLAGVPALTALGAVVDWRVILGSCALLFAAPLLALVLVDVPDAAHGTSAPSTARVRTKNLVLLFGSAIVGAAGGFTILTYVAPVTLWTRGDDTWVTAAIAMLAFGIGMNLGNLVSGMLADRAAGLAFGGAICAGVFGAALLLIPGAGGVMTVAGVLLIGVLLGGQGPAGQVLYLRELSRFPRLAASLPSGTGNLGSFAGALFGAGLLAGFGPGVIPIGAGALLIIALVAFFGYTRLLRSRAP</sequence>
<dbReference type="PANTHER" id="PTHR43124">
    <property type="entry name" value="PURINE EFFLUX PUMP PBUE"/>
    <property type="match status" value="1"/>
</dbReference>
<dbReference type="Gene3D" id="1.20.1250.20">
    <property type="entry name" value="MFS general substrate transporter like domains"/>
    <property type="match status" value="1"/>
</dbReference>
<evidence type="ECO:0000256" key="3">
    <source>
        <dbReference type="ARBA" id="ARBA00022692"/>
    </source>
</evidence>
<feature type="transmembrane region" description="Helical" evidence="6">
    <location>
        <begin position="172"/>
        <end position="192"/>
    </location>
</feature>
<feature type="transmembrane region" description="Helical" evidence="6">
    <location>
        <begin position="212"/>
        <end position="234"/>
    </location>
</feature>
<keyword evidence="2" id="KW-1003">Cell membrane</keyword>
<evidence type="ECO:0000256" key="1">
    <source>
        <dbReference type="ARBA" id="ARBA00004651"/>
    </source>
</evidence>
<reference evidence="8 9" key="1">
    <citation type="submission" date="2019-03" db="EMBL/GenBank/DDBJ databases">
        <title>Genomic analyses of the natural microbiome of Caenorhabditis elegans.</title>
        <authorList>
            <person name="Samuel B."/>
        </authorList>
    </citation>
    <scope>NUCLEOTIDE SEQUENCE [LARGE SCALE GENOMIC DNA]</scope>
    <source>
        <strain evidence="8 9">JUb18</strain>
    </source>
</reference>
<name>A0A4R6S1B8_9MICO</name>
<feature type="transmembrane region" description="Helical" evidence="6">
    <location>
        <begin position="274"/>
        <end position="295"/>
    </location>
</feature>
<proteinExistence type="predicted"/>
<evidence type="ECO:0000313" key="9">
    <source>
        <dbReference type="Proteomes" id="UP000295601"/>
    </source>
</evidence>
<dbReference type="InterPro" id="IPR011701">
    <property type="entry name" value="MFS"/>
</dbReference>
<accession>A0A4R6S1B8</accession>
<dbReference type="AlphaFoldDB" id="A0A4R6S1B8"/>
<dbReference type="InterPro" id="IPR020846">
    <property type="entry name" value="MFS_dom"/>
</dbReference>
<dbReference type="RefSeq" id="WP_133616371.1">
    <property type="nucleotide sequence ID" value="NZ_CP080492.1"/>
</dbReference>
<evidence type="ECO:0000256" key="4">
    <source>
        <dbReference type="ARBA" id="ARBA00022989"/>
    </source>
</evidence>
<dbReference type="PROSITE" id="PS50850">
    <property type="entry name" value="MFS"/>
    <property type="match status" value="1"/>
</dbReference>
<evidence type="ECO:0000256" key="5">
    <source>
        <dbReference type="ARBA" id="ARBA00023136"/>
    </source>
</evidence>
<gene>
    <name evidence="8" type="ORF">EDF62_1290</name>
</gene>
<keyword evidence="3 6" id="KW-0812">Transmembrane</keyword>
<keyword evidence="4 6" id="KW-1133">Transmembrane helix</keyword>
<dbReference type="PANTHER" id="PTHR43124:SF3">
    <property type="entry name" value="CHLORAMPHENICOL EFFLUX PUMP RV0191"/>
    <property type="match status" value="1"/>
</dbReference>
<evidence type="ECO:0000256" key="2">
    <source>
        <dbReference type="ARBA" id="ARBA00022475"/>
    </source>
</evidence>
<evidence type="ECO:0000259" key="7">
    <source>
        <dbReference type="PROSITE" id="PS50850"/>
    </source>
</evidence>
<dbReference type="InterPro" id="IPR036259">
    <property type="entry name" value="MFS_trans_sf"/>
</dbReference>
<dbReference type="EMBL" id="SNYA01000003">
    <property type="protein sequence ID" value="TDP93311.1"/>
    <property type="molecule type" value="Genomic_DNA"/>
</dbReference>
<feature type="transmembrane region" description="Helical" evidence="6">
    <location>
        <begin position="346"/>
        <end position="363"/>
    </location>
</feature>
<feature type="transmembrane region" description="Helical" evidence="6">
    <location>
        <begin position="108"/>
        <end position="132"/>
    </location>
</feature>
<evidence type="ECO:0000313" key="8">
    <source>
        <dbReference type="EMBL" id="TDP93311.1"/>
    </source>
</evidence>